<dbReference type="EMBL" id="JAEVHI010000005">
    <property type="protein sequence ID" value="KAG5290374.1"/>
    <property type="molecule type" value="Genomic_DNA"/>
</dbReference>
<gene>
    <name evidence="1" type="ORF">I7I52_07374</name>
</gene>
<protein>
    <submittedName>
        <fullName evidence="1">Uncharacterized protein</fullName>
    </submittedName>
</protein>
<reference evidence="1 2" key="1">
    <citation type="submission" date="2021-01" db="EMBL/GenBank/DDBJ databases">
        <title>Chromosome-level genome assembly of a human fungal pathogen reveals clustering of transcriptionally co-regulated genes.</title>
        <authorList>
            <person name="Voorhies M."/>
            <person name="Cohen S."/>
            <person name="Shea T.P."/>
            <person name="Petrus S."/>
            <person name="Munoz J.F."/>
            <person name="Poplawski S."/>
            <person name="Goldman W.E."/>
            <person name="Michael T."/>
            <person name="Cuomo C.A."/>
            <person name="Sil A."/>
            <person name="Beyhan S."/>
        </authorList>
    </citation>
    <scope>NUCLEOTIDE SEQUENCE [LARGE SCALE GENOMIC DNA]</scope>
    <source>
        <strain evidence="1 2">G184AR</strain>
    </source>
</reference>
<name>A0A8H8CUN4_AJECA</name>
<evidence type="ECO:0000313" key="1">
    <source>
        <dbReference type="EMBL" id="KAG5290374.1"/>
    </source>
</evidence>
<comment type="caution">
    <text evidence="1">The sequence shown here is derived from an EMBL/GenBank/DDBJ whole genome shotgun (WGS) entry which is preliminary data.</text>
</comment>
<dbReference type="Proteomes" id="UP000670092">
    <property type="component" value="Unassembled WGS sequence"/>
</dbReference>
<evidence type="ECO:0000313" key="2">
    <source>
        <dbReference type="Proteomes" id="UP000670092"/>
    </source>
</evidence>
<accession>A0A8H8CUN4</accession>
<proteinExistence type="predicted"/>
<organism evidence="1 2">
    <name type="scientific">Ajellomyces capsulatus</name>
    <name type="common">Darling's disease fungus</name>
    <name type="synonym">Histoplasma capsulatum</name>
    <dbReference type="NCBI Taxonomy" id="5037"/>
    <lineage>
        <taxon>Eukaryota</taxon>
        <taxon>Fungi</taxon>
        <taxon>Dikarya</taxon>
        <taxon>Ascomycota</taxon>
        <taxon>Pezizomycotina</taxon>
        <taxon>Eurotiomycetes</taxon>
        <taxon>Eurotiomycetidae</taxon>
        <taxon>Onygenales</taxon>
        <taxon>Ajellomycetaceae</taxon>
        <taxon>Histoplasma</taxon>
    </lineage>
</organism>
<sequence length="111" mass="12853">MTEDIDVIIDPEYASDEELFRMIHTVMVEVGRDLSFGEHWINDSVALFLTQPARKSILAMLRNKILFSGLVKIYRYWQCHWSGAWRQISGISSPGPIITKLPLILKTSWLF</sequence>
<dbReference type="VEuPathDB" id="FungiDB:I7I52_07374"/>
<dbReference type="OrthoDB" id="3348320at2759"/>
<dbReference type="AlphaFoldDB" id="A0A8H8CUN4"/>